<dbReference type="InterPro" id="IPR002347">
    <property type="entry name" value="SDR_fam"/>
</dbReference>
<dbReference type="SUPFAM" id="SSF51735">
    <property type="entry name" value="NAD(P)-binding Rossmann-fold domains"/>
    <property type="match status" value="1"/>
</dbReference>
<evidence type="ECO:0000313" key="3">
    <source>
        <dbReference type="Proteomes" id="UP000051445"/>
    </source>
</evidence>
<name>A0A0R1P6P9_9LACO</name>
<comment type="caution">
    <text evidence="2">The sequence shown here is derived from an EMBL/GenBank/DDBJ whole genome shotgun (WGS) entry which is preliminary data.</text>
</comment>
<organism evidence="2 3">
    <name type="scientific">Limosilactobacillus frumenti DSM 13145</name>
    <dbReference type="NCBI Taxonomy" id="1423746"/>
    <lineage>
        <taxon>Bacteria</taxon>
        <taxon>Bacillati</taxon>
        <taxon>Bacillota</taxon>
        <taxon>Bacilli</taxon>
        <taxon>Lactobacillales</taxon>
        <taxon>Lactobacillaceae</taxon>
        <taxon>Limosilactobacillus</taxon>
    </lineage>
</organism>
<reference evidence="2 3" key="1">
    <citation type="journal article" date="2015" name="Genome Announc.">
        <title>Expanding the biotechnology potential of lactobacilli through comparative genomics of 213 strains and associated genera.</title>
        <authorList>
            <person name="Sun Z."/>
            <person name="Harris H.M."/>
            <person name="McCann A."/>
            <person name="Guo C."/>
            <person name="Argimon S."/>
            <person name="Zhang W."/>
            <person name="Yang X."/>
            <person name="Jeffery I.B."/>
            <person name="Cooney J.C."/>
            <person name="Kagawa T.F."/>
            <person name="Liu W."/>
            <person name="Song Y."/>
            <person name="Salvetti E."/>
            <person name="Wrobel A."/>
            <person name="Rasinkangas P."/>
            <person name="Parkhill J."/>
            <person name="Rea M.C."/>
            <person name="O'Sullivan O."/>
            <person name="Ritari J."/>
            <person name="Douillard F.P."/>
            <person name="Paul Ross R."/>
            <person name="Yang R."/>
            <person name="Briner A.E."/>
            <person name="Felis G.E."/>
            <person name="de Vos W.M."/>
            <person name="Barrangou R."/>
            <person name="Klaenhammer T.R."/>
            <person name="Caufield P.W."/>
            <person name="Cui Y."/>
            <person name="Zhang H."/>
            <person name="O'Toole P.W."/>
        </authorList>
    </citation>
    <scope>NUCLEOTIDE SEQUENCE [LARGE SCALE GENOMIC DNA]</scope>
    <source>
        <strain evidence="2 3">DSM 13145</strain>
    </source>
</reference>
<comment type="similarity">
    <text evidence="1">Belongs to the short-chain dehydrogenases/reductases (SDR) family.</text>
</comment>
<evidence type="ECO:0000313" key="2">
    <source>
        <dbReference type="EMBL" id="KRL26132.1"/>
    </source>
</evidence>
<dbReference type="Proteomes" id="UP000051445">
    <property type="component" value="Unassembled WGS sequence"/>
</dbReference>
<gene>
    <name evidence="2" type="ORF">FD27_GL001268</name>
</gene>
<dbReference type="Gene3D" id="3.40.50.720">
    <property type="entry name" value="NAD(P)-binding Rossmann-like Domain"/>
    <property type="match status" value="1"/>
</dbReference>
<proteinExistence type="inferred from homology"/>
<dbReference type="PANTHER" id="PTHR42879">
    <property type="entry name" value="3-OXOACYL-(ACYL-CARRIER-PROTEIN) REDUCTASE"/>
    <property type="match status" value="1"/>
</dbReference>
<dbReference type="InterPro" id="IPR050259">
    <property type="entry name" value="SDR"/>
</dbReference>
<evidence type="ECO:0000256" key="1">
    <source>
        <dbReference type="ARBA" id="ARBA00006484"/>
    </source>
</evidence>
<dbReference type="PATRIC" id="fig|1423746.3.peg.1292"/>
<protein>
    <submittedName>
        <fullName evidence="2">Short chain dehydrogenase</fullName>
    </submittedName>
</protein>
<sequence>MELGLKGKTALITGSTKGIGKAIAIEMAKEGTNVIINGRKQAAVDAVVEEIQAQYPATNPQGAAYDIADADQRQQLFEQVPQVDILVNNMGIFKPMEYFDITEDVWQHFIDVNFHSGNALAKFYLPYMLDQDFGRIIFIASEEAIMPSGEMPQYSLTKTMNLSLAKSLSKLTKGTHVTVNTIMPGSTLTEGVQQMLVDMYKDSDLPESEWESDFMKHHRPLSQIQRLIRPEEVGRFTTFVASPYSSSFSGEALRLDGGLVPTIF</sequence>
<dbReference type="PRINTS" id="PR00081">
    <property type="entry name" value="GDHRDH"/>
</dbReference>
<dbReference type="Pfam" id="PF00106">
    <property type="entry name" value="adh_short"/>
    <property type="match status" value="1"/>
</dbReference>
<dbReference type="AlphaFoldDB" id="A0A0R1P6P9"/>
<dbReference type="STRING" id="1423746.FD27_GL001268"/>
<accession>A0A0R1P6P9</accession>
<dbReference type="InterPro" id="IPR036291">
    <property type="entry name" value="NAD(P)-bd_dom_sf"/>
</dbReference>
<dbReference type="EMBL" id="AZER01000024">
    <property type="protein sequence ID" value="KRL26132.1"/>
    <property type="molecule type" value="Genomic_DNA"/>
</dbReference>
<dbReference type="RefSeq" id="WP_057752128.1">
    <property type="nucleotide sequence ID" value="NZ_AZER01000024.1"/>
</dbReference>
<dbReference type="OrthoDB" id="9804774at2"/>
<keyword evidence="3" id="KW-1185">Reference proteome</keyword>
<dbReference type="CDD" id="cd05233">
    <property type="entry name" value="SDR_c"/>
    <property type="match status" value="1"/>
</dbReference>